<feature type="transmembrane region" description="Helical" evidence="1">
    <location>
        <begin position="453"/>
        <end position="471"/>
    </location>
</feature>
<keyword evidence="1" id="KW-0472">Membrane</keyword>
<dbReference type="AlphaFoldDB" id="A0A1F4UJU0"/>
<dbReference type="Proteomes" id="UP000178615">
    <property type="component" value="Unassembled WGS sequence"/>
</dbReference>
<keyword evidence="1" id="KW-1133">Transmembrane helix</keyword>
<keyword evidence="1" id="KW-0812">Transmembrane</keyword>
<feature type="transmembrane region" description="Helical" evidence="1">
    <location>
        <begin position="413"/>
        <end position="433"/>
    </location>
</feature>
<gene>
    <name evidence="2" type="ORF">A2V49_02620</name>
</gene>
<organism evidence="2 3">
    <name type="scientific">candidate division WWE3 bacterium RBG_19FT_COMBO_34_6</name>
    <dbReference type="NCBI Taxonomy" id="1802612"/>
    <lineage>
        <taxon>Bacteria</taxon>
        <taxon>Katanobacteria</taxon>
    </lineage>
</organism>
<name>A0A1F4UJU0_UNCKA</name>
<dbReference type="Gene3D" id="3.20.20.510">
    <property type="entry name" value="Uncharacterised protein PF12979, DUF3863"/>
    <property type="match status" value="1"/>
</dbReference>
<evidence type="ECO:0000313" key="3">
    <source>
        <dbReference type="Proteomes" id="UP000178615"/>
    </source>
</evidence>
<feature type="transmembrane region" description="Helical" evidence="1">
    <location>
        <begin position="391"/>
        <end position="406"/>
    </location>
</feature>
<feature type="transmembrane region" description="Helical" evidence="1">
    <location>
        <begin position="584"/>
        <end position="604"/>
    </location>
</feature>
<comment type="caution">
    <text evidence="2">The sequence shown here is derived from an EMBL/GenBank/DDBJ whole genome shotgun (WGS) entry which is preliminary data.</text>
</comment>
<evidence type="ECO:0000313" key="2">
    <source>
        <dbReference type="EMBL" id="OGC45132.1"/>
    </source>
</evidence>
<feature type="transmembrane region" description="Helical" evidence="1">
    <location>
        <begin position="555"/>
        <end position="577"/>
    </location>
</feature>
<proteinExistence type="predicted"/>
<evidence type="ECO:0000256" key="1">
    <source>
        <dbReference type="SAM" id="Phobius"/>
    </source>
</evidence>
<protein>
    <submittedName>
        <fullName evidence="2">Uncharacterized protein</fullName>
    </submittedName>
</protein>
<sequence>MNRLLLLLTFLLITLSNPKLVFAENYCDNRYVTLVNPVRGRDLWFDRSLNPIIDQYQLINSYGYYATWLLQYDALKDNGLTNEIKKFNNRQELGVFLEISPSLAQDSRVIYPHAVAWDDPNAIFLSGYSHSERKNLLTGLFEKFKNNFGYYPKSVGAWWIDSYSLEYIVKRYGIKTAMIVADQKTTDDYGVWGQWWGVPYYPTKANILTPAANSKNMQNVAVIQWAMRDFSEAYGDGPSFSNYSLQANDYLNRGLNINYFISLANQYLDCNLPLGQITVGLETGMESVKFFSEYRNQLKSLGTIKNLKSVTMNEFADRFGSVYFSNPSQIKLADNNSTWMLTPQERRNDYLSDTIYYNQNLSFSDYFVADKSKFLDRKLPIKVIADTRSNFPWYILVFLAAGFIFWRKKVSNYFIPVSLFTISSYVLVLRSFYQYGWNIYFGTVFFYIEYIKLFVVIISFTLLFILIYLLLRKKVRKVNLLMWLLPLTYSIDSLLFTLRYSFLEGKHYFGIAIDSLRFMGISFSKLSVALVNRDFPAVQASSFLRFPFEDVWNSWLLSFMVYPFVHLLIAFLLWFFIRKLNKRIQIPILFIMAILFILFLYITLRIDPRIAIPNFQ</sequence>
<feature type="transmembrane region" description="Helical" evidence="1">
    <location>
        <begin position="478"/>
        <end position="498"/>
    </location>
</feature>
<accession>A0A1F4UJU0</accession>
<dbReference type="EMBL" id="MEUV01000049">
    <property type="protein sequence ID" value="OGC45132.1"/>
    <property type="molecule type" value="Genomic_DNA"/>
</dbReference>
<reference evidence="2 3" key="1">
    <citation type="journal article" date="2016" name="Nat. Commun.">
        <title>Thousands of microbial genomes shed light on interconnected biogeochemical processes in an aquifer system.</title>
        <authorList>
            <person name="Anantharaman K."/>
            <person name="Brown C.T."/>
            <person name="Hug L.A."/>
            <person name="Sharon I."/>
            <person name="Castelle C.J."/>
            <person name="Probst A.J."/>
            <person name="Thomas B.C."/>
            <person name="Singh A."/>
            <person name="Wilkins M.J."/>
            <person name="Karaoz U."/>
            <person name="Brodie E.L."/>
            <person name="Williams K.H."/>
            <person name="Hubbard S.S."/>
            <person name="Banfield J.F."/>
        </authorList>
    </citation>
    <scope>NUCLEOTIDE SEQUENCE [LARGE SCALE GENOMIC DNA]</scope>
</reference>